<accession>A0A078KW83</accession>
<dbReference type="AlphaFoldDB" id="A0A078KW83"/>
<evidence type="ECO:0000313" key="1">
    <source>
        <dbReference type="EMBL" id="CDZ77256.1"/>
    </source>
</evidence>
<organism evidence="1 2">
    <name type="scientific">Legionella massiliensis</name>
    <dbReference type="NCBI Taxonomy" id="1034943"/>
    <lineage>
        <taxon>Bacteria</taxon>
        <taxon>Pseudomonadati</taxon>
        <taxon>Pseudomonadota</taxon>
        <taxon>Gammaproteobacteria</taxon>
        <taxon>Legionellales</taxon>
        <taxon>Legionellaceae</taxon>
        <taxon>Legionella</taxon>
    </lineage>
</organism>
<dbReference type="EMBL" id="CCSB01000002">
    <property type="protein sequence ID" value="CDZ77256.1"/>
    <property type="molecule type" value="Genomic_DNA"/>
</dbReference>
<protein>
    <submittedName>
        <fullName evidence="1">Uncharacterized protein</fullName>
    </submittedName>
</protein>
<keyword evidence="2" id="KW-1185">Reference proteome</keyword>
<evidence type="ECO:0000313" key="2">
    <source>
        <dbReference type="Proteomes" id="UP000044071"/>
    </source>
</evidence>
<reference evidence="1 2" key="1">
    <citation type="submission" date="2014-06" db="EMBL/GenBank/DDBJ databases">
        <authorList>
            <person name="Urmite Genomes Urmite Genomes"/>
        </authorList>
    </citation>
    <scope>NUCLEOTIDE SEQUENCE [LARGE SCALE GENOMIC DNA]</scope>
</reference>
<proteinExistence type="predicted"/>
<gene>
    <name evidence="1" type="ORF">BN59_01538</name>
</gene>
<sequence length="32" mass="3693">MDDVELIASLINYRLYFSSQGSSERGEQQEKV</sequence>
<name>A0A078KW83_9GAMM</name>
<dbReference type="Proteomes" id="UP000044071">
    <property type="component" value="Unassembled WGS sequence"/>
</dbReference>